<dbReference type="InterPro" id="IPR032675">
    <property type="entry name" value="LRR_dom_sf"/>
</dbReference>
<reference evidence="1" key="1">
    <citation type="submission" date="2015-07" db="EMBL/GenBank/DDBJ databases">
        <title>Adaptation to a free-living lifestyle via gene acquisitions in the diplomonad Trepomonas sp. PC1.</title>
        <authorList>
            <person name="Xu F."/>
            <person name="Jerlstrom-Hultqvist J."/>
            <person name="Kolisko M."/>
            <person name="Simpson A.G.B."/>
            <person name="Roger A.J."/>
            <person name="Svard S.G."/>
            <person name="Andersson J.O."/>
        </authorList>
    </citation>
    <scope>NUCLEOTIDE SEQUENCE</scope>
    <source>
        <strain evidence="1">PC1</strain>
    </source>
</reference>
<feature type="non-terminal residue" evidence="1">
    <location>
        <position position="110"/>
    </location>
</feature>
<dbReference type="Gene3D" id="3.80.10.10">
    <property type="entry name" value="Ribonuclease Inhibitor"/>
    <property type="match status" value="1"/>
</dbReference>
<evidence type="ECO:0000313" key="1">
    <source>
        <dbReference type="EMBL" id="JAP90521.1"/>
    </source>
</evidence>
<protein>
    <submittedName>
        <fullName evidence="1">Leucine rich repeats-containing protein</fullName>
    </submittedName>
</protein>
<sequence>RVLYVQQLKQHNTNRIKGLVLMNQNVIEKEAFRQNTMLNFVFGPKIHKVEERAFFHCHHLSRFLSKSLCIVESSAFYFCVALSKINLSSAITLEDECFSMSGLVNVQVQA</sequence>
<gene>
    <name evidence="1" type="ORF">TPC1_20180</name>
</gene>
<dbReference type="Pfam" id="PF13306">
    <property type="entry name" value="LRR_5"/>
    <property type="match status" value="1"/>
</dbReference>
<dbReference type="InterPro" id="IPR026906">
    <property type="entry name" value="LRR_5"/>
</dbReference>
<dbReference type="AlphaFoldDB" id="A0A146K4M1"/>
<proteinExistence type="predicted"/>
<feature type="non-terminal residue" evidence="1">
    <location>
        <position position="1"/>
    </location>
</feature>
<dbReference type="EMBL" id="GDID01006085">
    <property type="protein sequence ID" value="JAP90521.1"/>
    <property type="molecule type" value="Transcribed_RNA"/>
</dbReference>
<name>A0A146K4M1_9EUKA</name>
<accession>A0A146K4M1</accession>
<organism evidence="1">
    <name type="scientific">Trepomonas sp. PC1</name>
    <dbReference type="NCBI Taxonomy" id="1076344"/>
    <lineage>
        <taxon>Eukaryota</taxon>
        <taxon>Metamonada</taxon>
        <taxon>Diplomonadida</taxon>
        <taxon>Hexamitidae</taxon>
        <taxon>Hexamitinae</taxon>
        <taxon>Trepomonas</taxon>
    </lineage>
</organism>